<feature type="transmembrane region" description="Helical" evidence="6">
    <location>
        <begin position="413"/>
        <end position="432"/>
    </location>
</feature>
<protein>
    <submittedName>
        <fullName evidence="7">LrgB-like family-domain-containing protein</fullName>
    </submittedName>
</protein>
<dbReference type="OrthoDB" id="2502820at2759"/>
<dbReference type="EMBL" id="JAGTJQ010000006">
    <property type="protein sequence ID" value="KAH7029214.1"/>
    <property type="molecule type" value="Genomic_DNA"/>
</dbReference>
<evidence type="ECO:0000313" key="7">
    <source>
        <dbReference type="EMBL" id="KAH7029214.1"/>
    </source>
</evidence>
<feature type="region of interest" description="Disordered" evidence="5">
    <location>
        <begin position="229"/>
        <end position="258"/>
    </location>
</feature>
<comment type="caution">
    <text evidence="7">The sequence shown here is derived from an EMBL/GenBank/DDBJ whole genome shotgun (WGS) entry which is preliminary data.</text>
</comment>
<comment type="subcellular location">
    <subcellularLocation>
        <location evidence="1">Membrane</location>
        <topology evidence="1">Multi-pass membrane protein</topology>
    </subcellularLocation>
</comment>
<name>A0A9P9BPF7_9PEZI</name>
<evidence type="ECO:0000256" key="2">
    <source>
        <dbReference type="ARBA" id="ARBA00022692"/>
    </source>
</evidence>
<evidence type="ECO:0000256" key="6">
    <source>
        <dbReference type="SAM" id="Phobius"/>
    </source>
</evidence>
<dbReference type="AlphaFoldDB" id="A0A9P9BPF7"/>
<keyword evidence="3 6" id="KW-1133">Transmembrane helix</keyword>
<accession>A0A9P9BPF7</accession>
<dbReference type="GeneID" id="70189855"/>
<evidence type="ECO:0000256" key="4">
    <source>
        <dbReference type="ARBA" id="ARBA00023136"/>
    </source>
</evidence>
<dbReference type="Proteomes" id="UP000756346">
    <property type="component" value="Unassembled WGS sequence"/>
</dbReference>
<evidence type="ECO:0000256" key="3">
    <source>
        <dbReference type="ARBA" id="ARBA00022989"/>
    </source>
</evidence>
<feature type="region of interest" description="Disordered" evidence="5">
    <location>
        <begin position="170"/>
        <end position="198"/>
    </location>
</feature>
<feature type="compositionally biased region" description="Low complexity" evidence="5">
    <location>
        <begin position="229"/>
        <end position="241"/>
    </location>
</feature>
<keyword evidence="2 6" id="KW-0812">Transmembrane</keyword>
<evidence type="ECO:0000256" key="5">
    <source>
        <dbReference type="SAM" id="MobiDB-lite"/>
    </source>
</evidence>
<dbReference type="Pfam" id="PF04172">
    <property type="entry name" value="LrgB"/>
    <property type="match status" value="1"/>
</dbReference>
<keyword evidence="8" id="KW-1185">Reference proteome</keyword>
<keyword evidence="4 6" id="KW-0472">Membrane</keyword>
<feature type="transmembrane region" description="Helical" evidence="6">
    <location>
        <begin position="452"/>
        <end position="479"/>
    </location>
</feature>
<feature type="transmembrane region" description="Helical" evidence="6">
    <location>
        <begin position="64"/>
        <end position="83"/>
    </location>
</feature>
<feature type="transmembrane region" description="Helical" evidence="6">
    <location>
        <begin position="499"/>
        <end position="519"/>
    </location>
</feature>
<proteinExistence type="predicted"/>
<sequence length="559" mass="59444">MAAAPGGTKDKAAIFCSDVAAATLQTARDSRESLLQSWVFVPVGIFAVLAVCFAFDKLFRLGSLPFPASVAVLIVLFLGLLLSEWLVGEHRTRRAVALIEVPGLWSLRWINVYFTPSFVLLPLSPPVGIVEVFKIIAVFILGFIAMMIMTAYMTRGVNLMLGSSKRAMTERAEELGNEADEIPMTVTPQTDGTPTPATLSAAVSTVDVTSPEQSPPRVAQRAVELQLQDDQQVQSSRVPSAAPSPPPSPPASAAAAPEKFPATARSKQWAAIVTSRLDLLVYASLFLFVGLPVYYIAGYAMPAHTTFSILTYFAATSPPPRWTRFLHPVLVSSLLTVLGIWALGAIKGDSLYEALGQYRTGTKYLQLWTSSQKLSLPLPGAGDVFGSVLDVSIVALALPMYRYRRELRQHFPAIVLPNVVLSAASLFAYPPLCHAVGISAPRSLAFASRSLTLALAIPATANLGGEASTVAAVAIMSGISGVLFGRRMLALMRIPEDDYVTRGVTLGANSSALATAMLLPLDPRAAALSSLSMSLFGTVTVLFTSIPPISAAVRGLVGL</sequence>
<dbReference type="PANTHER" id="PTHR30249:SF0">
    <property type="entry name" value="PLASTIDAL GLYCOLATE_GLYCERATE TRANSLOCATOR 1, CHLOROPLASTIC"/>
    <property type="match status" value="1"/>
</dbReference>
<evidence type="ECO:0000313" key="8">
    <source>
        <dbReference type="Proteomes" id="UP000756346"/>
    </source>
</evidence>
<dbReference type="GO" id="GO:0016020">
    <property type="term" value="C:membrane"/>
    <property type="evidence" value="ECO:0007669"/>
    <property type="project" value="UniProtKB-SubCell"/>
</dbReference>
<evidence type="ECO:0000256" key="1">
    <source>
        <dbReference type="ARBA" id="ARBA00004141"/>
    </source>
</evidence>
<dbReference type="PANTHER" id="PTHR30249">
    <property type="entry name" value="PUTATIVE SEROTONIN TRANSPORTER"/>
    <property type="match status" value="1"/>
</dbReference>
<dbReference type="RefSeq" id="XP_046011502.1">
    <property type="nucleotide sequence ID" value="XM_046160309.1"/>
</dbReference>
<feature type="transmembrane region" description="Helical" evidence="6">
    <location>
        <begin position="325"/>
        <end position="346"/>
    </location>
</feature>
<feature type="transmembrane region" description="Helical" evidence="6">
    <location>
        <begin position="38"/>
        <end position="58"/>
    </location>
</feature>
<gene>
    <name evidence="7" type="ORF">B0I36DRAFT_374797</name>
</gene>
<dbReference type="InterPro" id="IPR007300">
    <property type="entry name" value="CidB/LrgB"/>
</dbReference>
<feature type="compositionally biased region" description="Polar residues" evidence="5">
    <location>
        <begin position="186"/>
        <end position="198"/>
    </location>
</feature>
<feature type="transmembrane region" description="Helical" evidence="6">
    <location>
        <begin position="135"/>
        <end position="154"/>
    </location>
</feature>
<organism evidence="7 8">
    <name type="scientific">Microdochium trichocladiopsis</name>
    <dbReference type="NCBI Taxonomy" id="1682393"/>
    <lineage>
        <taxon>Eukaryota</taxon>
        <taxon>Fungi</taxon>
        <taxon>Dikarya</taxon>
        <taxon>Ascomycota</taxon>
        <taxon>Pezizomycotina</taxon>
        <taxon>Sordariomycetes</taxon>
        <taxon>Xylariomycetidae</taxon>
        <taxon>Xylariales</taxon>
        <taxon>Microdochiaceae</taxon>
        <taxon>Microdochium</taxon>
    </lineage>
</organism>
<reference evidence="7" key="1">
    <citation type="journal article" date="2021" name="Nat. Commun.">
        <title>Genetic determinants of endophytism in the Arabidopsis root mycobiome.</title>
        <authorList>
            <person name="Mesny F."/>
            <person name="Miyauchi S."/>
            <person name="Thiergart T."/>
            <person name="Pickel B."/>
            <person name="Atanasova L."/>
            <person name="Karlsson M."/>
            <person name="Huettel B."/>
            <person name="Barry K.W."/>
            <person name="Haridas S."/>
            <person name="Chen C."/>
            <person name="Bauer D."/>
            <person name="Andreopoulos W."/>
            <person name="Pangilinan J."/>
            <person name="LaButti K."/>
            <person name="Riley R."/>
            <person name="Lipzen A."/>
            <person name="Clum A."/>
            <person name="Drula E."/>
            <person name="Henrissat B."/>
            <person name="Kohler A."/>
            <person name="Grigoriev I.V."/>
            <person name="Martin F.M."/>
            <person name="Hacquard S."/>
        </authorList>
    </citation>
    <scope>NUCLEOTIDE SEQUENCE</scope>
    <source>
        <strain evidence="7">MPI-CAGE-CH-0230</strain>
    </source>
</reference>